<accession>A0A918KDT9</accession>
<evidence type="ECO:0008006" key="3">
    <source>
        <dbReference type="Google" id="ProtNLM"/>
    </source>
</evidence>
<comment type="caution">
    <text evidence="1">The sequence shown here is derived from an EMBL/GenBank/DDBJ whole genome shotgun (WGS) entry which is preliminary data.</text>
</comment>
<evidence type="ECO:0000313" key="2">
    <source>
        <dbReference type="Proteomes" id="UP000600865"/>
    </source>
</evidence>
<protein>
    <recommendedName>
        <fullName evidence="3">DUF2336 domain-containing protein</fullName>
    </recommendedName>
</protein>
<dbReference type="Proteomes" id="UP000600865">
    <property type="component" value="Unassembled WGS sequence"/>
</dbReference>
<organism evidence="1 2">
    <name type="scientific">Litorimonas cladophorae</name>
    <dbReference type="NCBI Taxonomy" id="1220491"/>
    <lineage>
        <taxon>Bacteria</taxon>
        <taxon>Pseudomonadati</taxon>
        <taxon>Pseudomonadota</taxon>
        <taxon>Alphaproteobacteria</taxon>
        <taxon>Maricaulales</taxon>
        <taxon>Robiginitomaculaceae</taxon>
    </lineage>
</organism>
<dbReference type="RefSeq" id="WP_189580790.1">
    <property type="nucleotide sequence ID" value="NZ_BMYV01000001.1"/>
</dbReference>
<keyword evidence="2" id="KW-1185">Reference proteome</keyword>
<dbReference type="AlphaFoldDB" id="A0A918KDT9"/>
<dbReference type="EMBL" id="BMYV01000001">
    <property type="protein sequence ID" value="GGX58365.1"/>
    <property type="molecule type" value="Genomic_DNA"/>
</dbReference>
<sequence>MSALSGIIDRFGKTTIRQALQGTTAEKRANAVQKLGREIRSAQMTEAEQAFALTLMDRICADVSALVRRALSVTLQNSPNLPRQIARTLIADIDSIAVPILSSSPVLTDDDLMDVLNSKAAEKIRAIAQRHTLNLHISHAIVSFGDGMATARLAANDGALISSDTAELIAELHADDDLIREAALSRHDMPPTVIAKLIEHSTDKIDVVLKTYPGVSDTRAAQISQNTGERARSFVIGEDWPEDRLRDYARSLDKSGKLTPRLVLRSAGRGDMRFIIAALSVLAGQTIEKTRLMVMSSTGLGVKAVALRARFTVPQIELLTACIQTYLSVERENRALTPSHFQLTVAERLLSLELNWPEEVSTDLLDILDAHAGLRRVA</sequence>
<gene>
    <name evidence="1" type="ORF">GCM10011309_04580</name>
</gene>
<dbReference type="InterPro" id="IPR019285">
    <property type="entry name" value="DUF2336"/>
</dbReference>
<dbReference type="Pfam" id="PF10098">
    <property type="entry name" value="DUF2336"/>
    <property type="match status" value="1"/>
</dbReference>
<proteinExistence type="predicted"/>
<name>A0A918KDT9_9PROT</name>
<evidence type="ECO:0000313" key="1">
    <source>
        <dbReference type="EMBL" id="GGX58365.1"/>
    </source>
</evidence>
<reference evidence="1 2" key="1">
    <citation type="journal article" date="2014" name="Int. J. Syst. Evol. Microbiol.">
        <title>Complete genome sequence of Corynebacterium casei LMG S-19264T (=DSM 44701T), isolated from a smear-ripened cheese.</title>
        <authorList>
            <consortium name="US DOE Joint Genome Institute (JGI-PGF)"/>
            <person name="Walter F."/>
            <person name="Albersmeier A."/>
            <person name="Kalinowski J."/>
            <person name="Ruckert C."/>
        </authorList>
    </citation>
    <scope>NUCLEOTIDE SEQUENCE [LARGE SCALE GENOMIC DNA]</scope>
    <source>
        <strain evidence="1 2">KCTC 23968</strain>
    </source>
</reference>